<gene>
    <name evidence="1" type="ORF">DI569_04230</name>
</gene>
<accession>A0A2W5L598</accession>
<reference evidence="1 2" key="1">
    <citation type="submission" date="2017-08" db="EMBL/GenBank/DDBJ databases">
        <title>Infants hospitalized years apart are colonized by the same room-sourced microbial strains.</title>
        <authorList>
            <person name="Brooks B."/>
            <person name="Olm M.R."/>
            <person name="Firek B.A."/>
            <person name="Baker R."/>
            <person name="Thomas B.C."/>
            <person name="Morowitz M.J."/>
            <person name="Banfield J.F."/>
        </authorList>
    </citation>
    <scope>NUCLEOTIDE SEQUENCE [LARGE SCALE GENOMIC DNA]</scope>
    <source>
        <strain evidence="1">S2_005_003_R2_47</strain>
    </source>
</reference>
<dbReference type="Gene3D" id="3.40.50.300">
    <property type="entry name" value="P-loop containing nucleotide triphosphate hydrolases"/>
    <property type="match status" value="1"/>
</dbReference>
<dbReference type="Proteomes" id="UP000248597">
    <property type="component" value="Unassembled WGS sequence"/>
</dbReference>
<protein>
    <recommendedName>
        <fullName evidence="3">ATP-binding protein</fullName>
    </recommendedName>
</protein>
<evidence type="ECO:0000313" key="2">
    <source>
        <dbReference type="Proteomes" id="UP000248597"/>
    </source>
</evidence>
<sequence>MGSDLAPLIAVVGSDGSGKSTLSADLLAHVQQTRRAESGYLGLGSGEQGRRIGRWPIIGPPLHRFLDGIADRLRDPGAPIPGTLAARYALNKSRKRRAKFDQLLDRRRAGVTIVTDRYPQLEVPGLHDGPILAGRATSARLAAMQAAERALYAEMAAHVPTLVIRLYVDVDTVMARKPDHDRALITRKVETVPLLAFNGAPIVDIDATIPYDQELALATAAVDRALVSNASV</sequence>
<organism evidence="1 2">
    <name type="scientific">Sphingopyxis macrogoltabida</name>
    <name type="common">Sphingomonas macrogoltabidus</name>
    <dbReference type="NCBI Taxonomy" id="33050"/>
    <lineage>
        <taxon>Bacteria</taxon>
        <taxon>Pseudomonadati</taxon>
        <taxon>Pseudomonadota</taxon>
        <taxon>Alphaproteobacteria</taxon>
        <taxon>Sphingomonadales</taxon>
        <taxon>Sphingomonadaceae</taxon>
        <taxon>Sphingopyxis</taxon>
    </lineage>
</organism>
<evidence type="ECO:0008006" key="3">
    <source>
        <dbReference type="Google" id="ProtNLM"/>
    </source>
</evidence>
<dbReference type="SUPFAM" id="SSF52540">
    <property type="entry name" value="P-loop containing nucleoside triphosphate hydrolases"/>
    <property type="match status" value="1"/>
</dbReference>
<dbReference type="EMBL" id="QFPJ01000006">
    <property type="protein sequence ID" value="PZQ23649.1"/>
    <property type="molecule type" value="Genomic_DNA"/>
</dbReference>
<proteinExistence type="predicted"/>
<dbReference type="InterPro" id="IPR027417">
    <property type="entry name" value="P-loop_NTPase"/>
</dbReference>
<evidence type="ECO:0000313" key="1">
    <source>
        <dbReference type="EMBL" id="PZQ23649.1"/>
    </source>
</evidence>
<comment type="caution">
    <text evidence="1">The sequence shown here is derived from an EMBL/GenBank/DDBJ whole genome shotgun (WGS) entry which is preliminary data.</text>
</comment>
<dbReference type="AlphaFoldDB" id="A0A2W5L598"/>
<name>A0A2W5L598_SPHMC</name>